<protein>
    <submittedName>
        <fullName evidence="2">Putative secreted protein</fullName>
    </submittedName>
</protein>
<evidence type="ECO:0000313" key="2">
    <source>
        <dbReference type="EMBL" id="MBW62004.1"/>
    </source>
</evidence>
<feature type="signal peptide" evidence="1">
    <location>
        <begin position="1"/>
        <end position="18"/>
    </location>
</feature>
<dbReference type="AlphaFoldDB" id="A0A2M4C9L0"/>
<name>A0A2M4C9L0_9DIPT</name>
<evidence type="ECO:0000256" key="1">
    <source>
        <dbReference type="SAM" id="SignalP"/>
    </source>
</evidence>
<sequence>MRFLRFALFLLLDSRSFLRLFSPETHLRDEQTHSYGTRPRTIYHTLYRRRGPEPACTRCSRRSRRKGHKSRALFAAMMGSRDFPRNWELWRG</sequence>
<accession>A0A2M4C9L0</accession>
<reference evidence="2" key="1">
    <citation type="submission" date="2018-01" db="EMBL/GenBank/DDBJ databases">
        <title>An insight into the sialome of Amazonian anophelines.</title>
        <authorList>
            <person name="Ribeiro J.M."/>
            <person name="Scarpassa V."/>
            <person name="Calvo E."/>
        </authorList>
    </citation>
    <scope>NUCLEOTIDE SEQUENCE</scope>
    <source>
        <tissue evidence="2">Salivary glands</tissue>
    </source>
</reference>
<dbReference type="EMBL" id="GGFJ01012863">
    <property type="protein sequence ID" value="MBW62004.1"/>
    <property type="molecule type" value="Transcribed_RNA"/>
</dbReference>
<feature type="chain" id="PRO_5014695177" evidence="1">
    <location>
        <begin position="19"/>
        <end position="92"/>
    </location>
</feature>
<organism evidence="2">
    <name type="scientific">Anopheles marajoara</name>
    <dbReference type="NCBI Taxonomy" id="58244"/>
    <lineage>
        <taxon>Eukaryota</taxon>
        <taxon>Metazoa</taxon>
        <taxon>Ecdysozoa</taxon>
        <taxon>Arthropoda</taxon>
        <taxon>Hexapoda</taxon>
        <taxon>Insecta</taxon>
        <taxon>Pterygota</taxon>
        <taxon>Neoptera</taxon>
        <taxon>Endopterygota</taxon>
        <taxon>Diptera</taxon>
        <taxon>Nematocera</taxon>
        <taxon>Culicoidea</taxon>
        <taxon>Culicidae</taxon>
        <taxon>Anophelinae</taxon>
        <taxon>Anopheles</taxon>
    </lineage>
</organism>
<proteinExistence type="predicted"/>
<keyword evidence="1" id="KW-0732">Signal</keyword>